<evidence type="ECO:0000313" key="1">
    <source>
        <dbReference type="EMBL" id="KAH7941248.1"/>
    </source>
</evidence>
<keyword evidence="2" id="KW-1185">Reference proteome</keyword>
<sequence>MTVPLRCVETKKRSGGIDTGDQWQETNVAFFSTTYSCGPPPKARSSENGPVRGYGGKNDVIRISHAQLKPECKIEQLRECGSDYVPFVTRTYLHEGGEKFKEACELDSKQIACTLKFVEECLEGLPRVAGQLAIKAMEESYEATCTEGTDQHKLYNNAVKCLNSAGTKLHKCMGSLSDTLQRATGKAPPKEVIHYSCCAYHDSLDCVEDAVSACDTDAGKEFMTGSMESIFGETLSLVCGQYSRGSAACKQLPALPELAPDETKINNVIELAVRVASSLGKN</sequence>
<gene>
    <name evidence="1" type="ORF">HPB49_011280</name>
</gene>
<evidence type="ECO:0000313" key="2">
    <source>
        <dbReference type="Proteomes" id="UP000821865"/>
    </source>
</evidence>
<reference evidence="1" key="1">
    <citation type="submission" date="2020-05" db="EMBL/GenBank/DDBJ databases">
        <title>Large-scale comparative analyses of tick genomes elucidate their genetic diversity and vector capacities.</title>
        <authorList>
            <person name="Jia N."/>
            <person name="Wang J."/>
            <person name="Shi W."/>
            <person name="Du L."/>
            <person name="Sun Y."/>
            <person name="Zhan W."/>
            <person name="Jiang J."/>
            <person name="Wang Q."/>
            <person name="Zhang B."/>
            <person name="Ji P."/>
            <person name="Sakyi L.B."/>
            <person name="Cui X."/>
            <person name="Yuan T."/>
            <person name="Jiang B."/>
            <person name="Yang W."/>
            <person name="Lam T.T.-Y."/>
            <person name="Chang Q."/>
            <person name="Ding S."/>
            <person name="Wang X."/>
            <person name="Zhu J."/>
            <person name="Ruan X."/>
            <person name="Zhao L."/>
            <person name="Wei J."/>
            <person name="Que T."/>
            <person name="Du C."/>
            <person name="Cheng J."/>
            <person name="Dai P."/>
            <person name="Han X."/>
            <person name="Huang E."/>
            <person name="Gao Y."/>
            <person name="Liu J."/>
            <person name="Shao H."/>
            <person name="Ye R."/>
            <person name="Li L."/>
            <person name="Wei W."/>
            <person name="Wang X."/>
            <person name="Wang C."/>
            <person name="Yang T."/>
            <person name="Huo Q."/>
            <person name="Li W."/>
            <person name="Guo W."/>
            <person name="Chen H."/>
            <person name="Zhou L."/>
            <person name="Ni X."/>
            <person name="Tian J."/>
            <person name="Zhou Y."/>
            <person name="Sheng Y."/>
            <person name="Liu T."/>
            <person name="Pan Y."/>
            <person name="Xia L."/>
            <person name="Li J."/>
            <person name="Zhao F."/>
            <person name="Cao W."/>
        </authorList>
    </citation>
    <scope>NUCLEOTIDE SEQUENCE</scope>
    <source>
        <strain evidence="1">Dsil-2018</strain>
    </source>
</reference>
<dbReference type="EMBL" id="CM023476">
    <property type="protein sequence ID" value="KAH7941248.1"/>
    <property type="molecule type" value="Genomic_DNA"/>
</dbReference>
<organism evidence="1 2">
    <name type="scientific">Dermacentor silvarum</name>
    <name type="common">Tick</name>
    <dbReference type="NCBI Taxonomy" id="543639"/>
    <lineage>
        <taxon>Eukaryota</taxon>
        <taxon>Metazoa</taxon>
        <taxon>Ecdysozoa</taxon>
        <taxon>Arthropoda</taxon>
        <taxon>Chelicerata</taxon>
        <taxon>Arachnida</taxon>
        <taxon>Acari</taxon>
        <taxon>Parasitiformes</taxon>
        <taxon>Ixodida</taxon>
        <taxon>Ixodoidea</taxon>
        <taxon>Ixodidae</taxon>
        <taxon>Rhipicephalinae</taxon>
        <taxon>Dermacentor</taxon>
    </lineage>
</organism>
<dbReference type="Proteomes" id="UP000821865">
    <property type="component" value="Chromosome 7"/>
</dbReference>
<proteinExistence type="predicted"/>
<accession>A0ACB8CEN7</accession>
<protein>
    <submittedName>
        <fullName evidence="1">Uncharacterized protein</fullName>
    </submittedName>
</protein>
<name>A0ACB8CEN7_DERSI</name>
<comment type="caution">
    <text evidence="1">The sequence shown here is derived from an EMBL/GenBank/DDBJ whole genome shotgun (WGS) entry which is preliminary data.</text>
</comment>